<dbReference type="RefSeq" id="WP_173237005.1">
    <property type="nucleotide sequence ID" value="NZ_AP022839.1"/>
</dbReference>
<name>A0A6F8T3W3_9GAMM</name>
<gene>
    <name evidence="1" type="ORF">TUM19329_17350</name>
</gene>
<proteinExistence type="predicted"/>
<protein>
    <recommendedName>
        <fullName evidence="3">DNA polymerase III subunit psi</fullName>
    </recommendedName>
</protein>
<evidence type="ECO:0000313" key="1">
    <source>
        <dbReference type="EMBL" id="BCA95374.1"/>
    </source>
</evidence>
<dbReference type="KEGG" id="lant:TUM19329_17350"/>
<sequence length="152" mass="17612">MFSNLTLYYLNQLEIVPWINKEHSLKFQDSAEQVNRNPFKLVILVSADLSHKAQVLLNHMMAYINLKNDELLIIKILAKDSVENKNRPWYSQVENSTPRAMLVLGLNDNELFIDLNLTFPVVRSLSVEDLLNNPQFKKKVFNDLNILKSLVS</sequence>
<dbReference type="Proteomes" id="UP000502894">
    <property type="component" value="Chromosome"/>
</dbReference>
<dbReference type="EMBL" id="AP022839">
    <property type="protein sequence ID" value="BCA95374.1"/>
    <property type="molecule type" value="Genomic_DNA"/>
</dbReference>
<evidence type="ECO:0008006" key="3">
    <source>
        <dbReference type="Google" id="ProtNLM"/>
    </source>
</evidence>
<evidence type="ECO:0000313" key="2">
    <source>
        <dbReference type="Proteomes" id="UP000502894"/>
    </source>
</evidence>
<accession>A0A6F8T3W3</accession>
<reference evidence="1" key="1">
    <citation type="journal article" date="2020" name="Microbiol. Resour. Announc.">
        <title>Complete Genome Sequence of Novel Psychrotolerant Legionella Strain TUM19329, Isolated from Antarctic Lake Sediment.</title>
        <authorList>
            <person name="Shimada S."/>
            <person name="Nakai R."/>
            <person name="Aoki K."/>
            <person name="Shimoeda N."/>
            <person name="Ohno G."/>
            <person name="Miyazaki Y."/>
            <person name="Kudoh S."/>
            <person name="Imura S."/>
            <person name="Watanabe K."/>
            <person name="Ishii Y."/>
            <person name="Tateda K."/>
        </authorList>
    </citation>
    <scope>NUCLEOTIDE SEQUENCE [LARGE SCALE GENOMIC DNA]</scope>
    <source>
        <strain evidence="1">TUM19329</strain>
    </source>
</reference>
<organism evidence="1 2">
    <name type="scientific">Legionella antarctica</name>
    <dbReference type="NCBI Taxonomy" id="2708020"/>
    <lineage>
        <taxon>Bacteria</taxon>
        <taxon>Pseudomonadati</taxon>
        <taxon>Pseudomonadota</taxon>
        <taxon>Gammaproteobacteria</taxon>
        <taxon>Legionellales</taxon>
        <taxon>Legionellaceae</taxon>
        <taxon>Legionella</taxon>
    </lineage>
</organism>
<dbReference type="AlphaFoldDB" id="A0A6F8T3W3"/>
<keyword evidence="2" id="KW-1185">Reference proteome</keyword>